<dbReference type="NCBIfam" id="TIGR01480">
    <property type="entry name" value="copper_res_A"/>
    <property type="match status" value="1"/>
</dbReference>
<keyword evidence="3" id="KW-0186">Copper</keyword>
<proteinExistence type="predicted"/>
<dbReference type="InterPro" id="IPR008972">
    <property type="entry name" value="Cupredoxin"/>
</dbReference>
<dbReference type="InterPro" id="IPR001117">
    <property type="entry name" value="Cu-oxidase_2nd"/>
</dbReference>
<evidence type="ECO:0000313" key="9">
    <source>
        <dbReference type="EMBL" id="GJE04132.1"/>
    </source>
</evidence>
<dbReference type="Gene3D" id="2.60.40.420">
    <property type="entry name" value="Cupredoxins - blue copper proteins"/>
    <property type="match status" value="3"/>
</dbReference>
<evidence type="ECO:0000256" key="5">
    <source>
        <dbReference type="SAM" id="SignalP"/>
    </source>
</evidence>
<evidence type="ECO:0000256" key="4">
    <source>
        <dbReference type="SAM" id="MobiDB-lite"/>
    </source>
</evidence>
<keyword evidence="10" id="KW-1185">Reference proteome</keyword>
<dbReference type="InterPro" id="IPR045087">
    <property type="entry name" value="Cu-oxidase_fam"/>
</dbReference>
<gene>
    <name evidence="9" type="primary">copA_3</name>
    <name evidence="9" type="ORF">GMJLKIPL_6093</name>
</gene>
<dbReference type="EMBL" id="BPQQ01000103">
    <property type="protein sequence ID" value="GJE04132.1"/>
    <property type="molecule type" value="Genomic_DNA"/>
</dbReference>
<dbReference type="InterPro" id="IPR011706">
    <property type="entry name" value="Cu-oxidase_C"/>
</dbReference>
<reference evidence="9" key="1">
    <citation type="journal article" date="2021" name="Front. Microbiol.">
        <title>Comprehensive Comparative Genomics and Phenotyping of Methylobacterium Species.</title>
        <authorList>
            <person name="Alessa O."/>
            <person name="Ogura Y."/>
            <person name="Fujitani Y."/>
            <person name="Takami H."/>
            <person name="Hayashi T."/>
            <person name="Sahin N."/>
            <person name="Tani A."/>
        </authorList>
    </citation>
    <scope>NUCLEOTIDE SEQUENCE</scope>
    <source>
        <strain evidence="9">DSM 17168</strain>
    </source>
</reference>
<keyword evidence="1" id="KW-0479">Metal-binding</keyword>
<evidence type="ECO:0000256" key="1">
    <source>
        <dbReference type="ARBA" id="ARBA00022723"/>
    </source>
</evidence>
<dbReference type="Pfam" id="PF07732">
    <property type="entry name" value="Cu-oxidase_3"/>
    <property type="match status" value="1"/>
</dbReference>
<dbReference type="InterPro" id="IPR011707">
    <property type="entry name" value="Cu-oxidase-like_N"/>
</dbReference>
<feature type="region of interest" description="Disordered" evidence="4">
    <location>
        <begin position="421"/>
        <end position="446"/>
    </location>
</feature>
<feature type="chain" id="PRO_5047321833" evidence="5">
    <location>
        <begin position="28"/>
        <end position="687"/>
    </location>
</feature>
<sequence>MKLLGLFRLLRPASLLVAASFPQLAAAATYDFVLERRTVNVTGRERAGMLINGQLPGPTLRLKEGEDAVINVTNRLGESASIHWHGLIVPPEMDGVPGISPGYGNGIPPGQTFTYRFKVRQSGTYWFHSHSSGEQEQLGIYAPLIIEPREREPFRYDRDYVIMLSDWTDEDPSRILKNLKADSSWYNLNRRTMASLIDELTRAPDADARRAVVEDRVNWDMMRMDPTDIADIGGLTYLVNGQSPERNFTALFRPGERVRLRFINASAMTYFDVRIPGLKMTVVQADGNNVQPIRVDEFRFGNAETYDVIVQPAEERAYTIVAEPIDRTGFARATLAPREGMVGALPPHRLRPLVSMSEMGMNFGPKGNDRGTPRPEEDMPGHVAPEMPMASMNGMGEAGGQQAGHNAMAGMQVGGSMPPDGASGMNHSRMANGARRTRKPVKTPAMPRMDHGAMQRMSRAPVEQNPAWVQMPSMEHGSMPGLRPGMTSTSTTPPTGVLAAATGGLQQGHQAYALHGGEDMPNEGPMLGHSAPDALVNRTGAPPGTRVLSYRDLKALKPYPYKKYDRIIEMRLTGNMQRYFWSINGRKFSEAQPIVLRLGERVRFRFINETMMPHPMHIHGTWFLPDVGAGARNPMKHTVNINPGATLDVDVPADAEGPWAFHCHQLYHMEAGMMRKIIVQRQAAAQH</sequence>
<dbReference type="InterPro" id="IPR034279">
    <property type="entry name" value="CuRO_3_CopA"/>
</dbReference>
<feature type="domain" description="Plastocyanin-like" evidence="7">
    <location>
        <begin position="568"/>
        <end position="681"/>
    </location>
</feature>
<reference evidence="9" key="2">
    <citation type="submission" date="2021-08" db="EMBL/GenBank/DDBJ databases">
        <authorList>
            <person name="Tani A."/>
            <person name="Ola A."/>
            <person name="Ogura Y."/>
            <person name="Katsura K."/>
            <person name="Hayashi T."/>
        </authorList>
    </citation>
    <scope>NUCLEOTIDE SEQUENCE</scope>
    <source>
        <strain evidence="9">DSM 17168</strain>
    </source>
</reference>
<dbReference type="PROSITE" id="PS00079">
    <property type="entry name" value="MULTICOPPER_OXIDASE1"/>
    <property type="match status" value="1"/>
</dbReference>
<feature type="domain" description="Plastocyanin-like" evidence="6">
    <location>
        <begin position="159"/>
        <end position="323"/>
    </location>
</feature>
<dbReference type="InterPro" id="IPR002355">
    <property type="entry name" value="Cu_oxidase_Cu_BS"/>
</dbReference>
<dbReference type="CDD" id="cd13874">
    <property type="entry name" value="CuRO_2_CopA"/>
    <property type="match status" value="1"/>
</dbReference>
<dbReference type="InterPro" id="IPR006376">
    <property type="entry name" value="Cu-R_CopA"/>
</dbReference>
<comment type="caution">
    <text evidence="9">The sequence shown here is derived from an EMBL/GenBank/DDBJ whole genome shotgun (WGS) entry which is preliminary data.</text>
</comment>
<dbReference type="SUPFAM" id="SSF49503">
    <property type="entry name" value="Cupredoxins"/>
    <property type="match status" value="3"/>
</dbReference>
<dbReference type="InterPro" id="IPR034282">
    <property type="entry name" value="CuRO_2_CopA"/>
</dbReference>
<dbReference type="PROSITE" id="PS00080">
    <property type="entry name" value="MULTICOPPER_OXIDASE2"/>
    <property type="match status" value="1"/>
</dbReference>
<name>A0ABQ4SLW9_9HYPH</name>
<organism evidence="9 10">
    <name type="scientific">Methylobacterium isbiliense</name>
    <dbReference type="NCBI Taxonomy" id="315478"/>
    <lineage>
        <taxon>Bacteria</taxon>
        <taxon>Pseudomonadati</taxon>
        <taxon>Pseudomonadota</taxon>
        <taxon>Alphaproteobacteria</taxon>
        <taxon>Hyphomicrobiales</taxon>
        <taxon>Methylobacteriaceae</taxon>
        <taxon>Methylobacterium</taxon>
    </lineage>
</organism>
<dbReference type="Pfam" id="PF07731">
    <property type="entry name" value="Cu-oxidase_2"/>
    <property type="match status" value="1"/>
</dbReference>
<evidence type="ECO:0000256" key="2">
    <source>
        <dbReference type="ARBA" id="ARBA00023002"/>
    </source>
</evidence>
<evidence type="ECO:0000259" key="8">
    <source>
        <dbReference type="Pfam" id="PF07732"/>
    </source>
</evidence>
<evidence type="ECO:0000256" key="3">
    <source>
        <dbReference type="ARBA" id="ARBA00023008"/>
    </source>
</evidence>
<feature type="signal peptide" evidence="5">
    <location>
        <begin position="1"/>
        <end position="27"/>
    </location>
</feature>
<protein>
    <submittedName>
        <fullName evidence="9">Copper resistance protein A</fullName>
    </submittedName>
</protein>
<dbReference type="PANTHER" id="PTHR11709:SF394">
    <property type="entry name" value="FI03373P-RELATED"/>
    <property type="match status" value="1"/>
</dbReference>
<evidence type="ECO:0000313" key="10">
    <source>
        <dbReference type="Proteomes" id="UP001055153"/>
    </source>
</evidence>
<evidence type="ECO:0000259" key="7">
    <source>
        <dbReference type="Pfam" id="PF07731"/>
    </source>
</evidence>
<dbReference type="InterPro" id="IPR033138">
    <property type="entry name" value="Cu_oxidase_CS"/>
</dbReference>
<keyword evidence="5" id="KW-0732">Signal</keyword>
<evidence type="ECO:0000259" key="6">
    <source>
        <dbReference type="Pfam" id="PF00394"/>
    </source>
</evidence>
<accession>A0ABQ4SLW9</accession>
<dbReference type="Pfam" id="PF00394">
    <property type="entry name" value="Cu-oxidase"/>
    <property type="match status" value="1"/>
</dbReference>
<feature type="domain" description="Plastocyanin-like" evidence="8">
    <location>
        <begin position="36"/>
        <end position="150"/>
    </location>
</feature>
<dbReference type="RefSeq" id="WP_238241499.1">
    <property type="nucleotide sequence ID" value="NZ_BPQQ01000103.1"/>
</dbReference>
<dbReference type="CDD" id="cd13896">
    <property type="entry name" value="CuRO_3_CopA"/>
    <property type="match status" value="1"/>
</dbReference>
<dbReference type="Proteomes" id="UP001055153">
    <property type="component" value="Unassembled WGS sequence"/>
</dbReference>
<dbReference type="PANTHER" id="PTHR11709">
    <property type="entry name" value="MULTI-COPPER OXIDASE"/>
    <property type="match status" value="1"/>
</dbReference>
<keyword evidence="2" id="KW-0560">Oxidoreductase</keyword>